<evidence type="ECO:0000256" key="6">
    <source>
        <dbReference type="ARBA" id="ARBA00023136"/>
    </source>
</evidence>
<comment type="caution">
    <text evidence="11">The sequence shown here is derived from an EMBL/GenBank/DDBJ whole genome shotgun (WGS) entry which is preliminary data.</text>
</comment>
<dbReference type="InterPro" id="IPR045324">
    <property type="entry name" value="Small_multidrug_res"/>
</dbReference>
<dbReference type="RefSeq" id="WP_127689456.1">
    <property type="nucleotide sequence ID" value="NZ_RZUL01000001.1"/>
</dbReference>
<evidence type="ECO:0000256" key="1">
    <source>
        <dbReference type="ARBA" id="ARBA00004651"/>
    </source>
</evidence>
<keyword evidence="3" id="KW-1003">Cell membrane</keyword>
<dbReference type="GO" id="GO:0005886">
    <property type="term" value="C:plasma membrane"/>
    <property type="evidence" value="ECO:0007669"/>
    <property type="project" value="UniProtKB-SubCell"/>
</dbReference>
<comment type="similarity">
    <text evidence="7">Belongs to the drug/metabolite transporter (DMT) superfamily. Small multidrug resistance (SMR) (TC 2.A.7.1) family. Gdx/SugE subfamily.</text>
</comment>
<dbReference type="AlphaFoldDB" id="A0A437JDF7"/>
<dbReference type="InterPro" id="IPR000390">
    <property type="entry name" value="Small_drug/metabolite_transptr"/>
</dbReference>
<keyword evidence="6 10" id="KW-0472">Membrane</keyword>
<keyword evidence="5 10" id="KW-1133">Transmembrane helix</keyword>
<gene>
    <name evidence="11" type="ORF">ENE74_04890</name>
</gene>
<evidence type="ECO:0000256" key="9">
    <source>
        <dbReference type="RuleBase" id="RU003942"/>
    </source>
</evidence>
<evidence type="ECO:0000313" key="12">
    <source>
        <dbReference type="Proteomes" id="UP000282977"/>
    </source>
</evidence>
<comment type="subcellular location">
    <subcellularLocation>
        <location evidence="1 9">Cell membrane</location>
        <topology evidence="1 9">Multi-pass membrane protein</topology>
    </subcellularLocation>
</comment>
<dbReference type="GO" id="GO:1990961">
    <property type="term" value="P:xenobiotic detoxification by transmembrane export across the plasma membrane"/>
    <property type="evidence" value="ECO:0007669"/>
    <property type="project" value="UniProtKB-ARBA"/>
</dbReference>
<evidence type="ECO:0000313" key="11">
    <source>
        <dbReference type="EMBL" id="RVT43921.1"/>
    </source>
</evidence>
<dbReference type="InterPro" id="IPR037185">
    <property type="entry name" value="EmrE-like"/>
</dbReference>
<dbReference type="SUPFAM" id="SSF103481">
    <property type="entry name" value="Multidrug resistance efflux transporter EmrE"/>
    <property type="match status" value="1"/>
</dbReference>
<dbReference type="Pfam" id="PF00893">
    <property type="entry name" value="Multi_Drug_Res"/>
    <property type="match status" value="1"/>
</dbReference>
<feature type="transmembrane region" description="Helical" evidence="10">
    <location>
        <begin position="58"/>
        <end position="77"/>
    </location>
</feature>
<name>A0A437JDF7_9SPHN</name>
<dbReference type="PANTHER" id="PTHR30561:SF0">
    <property type="entry name" value="GUANIDINIUM EXPORTER"/>
    <property type="match status" value="1"/>
</dbReference>
<dbReference type="FunFam" id="1.10.3730.20:FF:000001">
    <property type="entry name" value="Quaternary ammonium compound resistance transporter SugE"/>
    <property type="match status" value="1"/>
</dbReference>
<dbReference type="OrthoDB" id="9808638at2"/>
<accession>A0A437JDF7</accession>
<reference evidence="11 12" key="1">
    <citation type="submission" date="2019-01" db="EMBL/GenBank/DDBJ databases">
        <authorList>
            <person name="Chen W.-M."/>
        </authorList>
    </citation>
    <scope>NUCLEOTIDE SEQUENCE [LARGE SCALE GENOMIC DNA]</scope>
    <source>
        <strain evidence="11 12">TLA-22</strain>
    </source>
</reference>
<feature type="transmembrane region" description="Helical" evidence="10">
    <location>
        <begin position="29"/>
        <end position="46"/>
    </location>
</feature>
<feature type="transmembrane region" description="Helical" evidence="10">
    <location>
        <begin position="83"/>
        <end position="102"/>
    </location>
</feature>
<dbReference type="GO" id="GO:0022857">
    <property type="term" value="F:transmembrane transporter activity"/>
    <property type="evidence" value="ECO:0007669"/>
    <property type="project" value="InterPro"/>
</dbReference>
<organism evidence="11 12">
    <name type="scientific">Sphingobium algorifonticola</name>
    <dbReference type="NCBI Taxonomy" id="2008318"/>
    <lineage>
        <taxon>Bacteria</taxon>
        <taxon>Pseudomonadati</taxon>
        <taxon>Pseudomonadota</taxon>
        <taxon>Alphaproteobacteria</taxon>
        <taxon>Sphingomonadales</taxon>
        <taxon>Sphingomonadaceae</taxon>
        <taxon>Sphingobium</taxon>
    </lineage>
</organism>
<sequence>MAWLMLLGAGLFEVGFTTCLRYADGFRHLGWSAGFLVCAFISFSLLDQAARTIPLGTAYAIWVGIGAVGTLLVGVATGAESLGIVRLGLILLLVACIVGLKLTGDH</sequence>
<dbReference type="Gene3D" id="1.10.3730.20">
    <property type="match status" value="1"/>
</dbReference>
<proteinExistence type="inferred from homology"/>
<keyword evidence="4 9" id="KW-0812">Transmembrane</keyword>
<evidence type="ECO:0000256" key="10">
    <source>
        <dbReference type="SAM" id="Phobius"/>
    </source>
</evidence>
<evidence type="ECO:0000256" key="5">
    <source>
        <dbReference type="ARBA" id="ARBA00022989"/>
    </source>
</evidence>
<evidence type="ECO:0000256" key="8">
    <source>
        <dbReference type="ARBA" id="ARBA00039168"/>
    </source>
</evidence>
<evidence type="ECO:0000256" key="4">
    <source>
        <dbReference type="ARBA" id="ARBA00022692"/>
    </source>
</evidence>
<dbReference type="PANTHER" id="PTHR30561">
    <property type="entry name" value="SMR FAMILY PROTON-DEPENDENT DRUG EFFLUX TRANSPORTER SUGE"/>
    <property type="match status" value="1"/>
</dbReference>
<evidence type="ECO:0000256" key="7">
    <source>
        <dbReference type="ARBA" id="ARBA00038151"/>
    </source>
</evidence>
<dbReference type="Proteomes" id="UP000282977">
    <property type="component" value="Unassembled WGS sequence"/>
</dbReference>
<dbReference type="EMBL" id="RZUL01000001">
    <property type="protein sequence ID" value="RVT43921.1"/>
    <property type="molecule type" value="Genomic_DNA"/>
</dbReference>
<keyword evidence="12" id="KW-1185">Reference proteome</keyword>
<evidence type="ECO:0000256" key="3">
    <source>
        <dbReference type="ARBA" id="ARBA00022475"/>
    </source>
</evidence>
<protein>
    <recommendedName>
        <fullName evidence="8">Guanidinium exporter</fullName>
    </recommendedName>
</protein>
<evidence type="ECO:0000256" key="2">
    <source>
        <dbReference type="ARBA" id="ARBA00022448"/>
    </source>
</evidence>
<keyword evidence="2" id="KW-0813">Transport</keyword>